<dbReference type="Proteomes" id="UP001385499">
    <property type="component" value="Unassembled WGS sequence"/>
</dbReference>
<evidence type="ECO:0000259" key="1">
    <source>
        <dbReference type="Pfam" id="PF01965"/>
    </source>
</evidence>
<dbReference type="GO" id="GO:0016829">
    <property type="term" value="F:lyase activity"/>
    <property type="evidence" value="ECO:0007669"/>
    <property type="project" value="UniProtKB-KW"/>
</dbReference>
<reference evidence="2 3" key="1">
    <citation type="submission" date="2024-02" db="EMBL/GenBank/DDBJ databases">
        <title>Roseibium algae sp. nov., isolated from marine alga (Grateloupia sp.), showing potential in myo-inositol conversion.</title>
        <authorList>
            <person name="Wang Y."/>
        </authorList>
    </citation>
    <scope>NUCLEOTIDE SEQUENCE [LARGE SCALE GENOMIC DNA]</scope>
    <source>
        <strain evidence="2 3">H3510</strain>
    </source>
</reference>
<dbReference type="InterPro" id="IPR052158">
    <property type="entry name" value="INH-QAR"/>
</dbReference>
<dbReference type="SUPFAM" id="SSF52317">
    <property type="entry name" value="Class I glutamine amidotransferase-like"/>
    <property type="match status" value="1"/>
</dbReference>
<evidence type="ECO:0000313" key="3">
    <source>
        <dbReference type="Proteomes" id="UP001385499"/>
    </source>
</evidence>
<keyword evidence="2" id="KW-0456">Lyase</keyword>
<dbReference type="CDD" id="cd03139">
    <property type="entry name" value="GATase1_PfpI_2"/>
    <property type="match status" value="1"/>
</dbReference>
<dbReference type="PANTHER" id="PTHR43130:SF2">
    <property type="entry name" value="DJ-1_PFPI DOMAIN-CONTAINING PROTEIN"/>
    <property type="match status" value="1"/>
</dbReference>
<evidence type="ECO:0000313" key="2">
    <source>
        <dbReference type="EMBL" id="MEJ8476343.1"/>
    </source>
</evidence>
<comment type="caution">
    <text evidence="2">The sequence shown here is derived from an EMBL/GenBank/DDBJ whole genome shotgun (WGS) entry which is preliminary data.</text>
</comment>
<dbReference type="Pfam" id="PF01965">
    <property type="entry name" value="DJ-1_PfpI"/>
    <property type="match status" value="1"/>
</dbReference>
<dbReference type="EMBL" id="JBAKIA010000018">
    <property type="protein sequence ID" value="MEJ8476343.1"/>
    <property type="molecule type" value="Genomic_DNA"/>
</dbReference>
<protein>
    <submittedName>
        <fullName evidence="2">DJ-1/PfpI family protein</fullName>
        <ecNumber evidence="2">4.2.1.-</ecNumber>
    </submittedName>
</protein>
<accession>A0ABU8TQ84</accession>
<dbReference type="InterPro" id="IPR029062">
    <property type="entry name" value="Class_I_gatase-like"/>
</dbReference>
<dbReference type="RefSeq" id="WP_340276816.1">
    <property type="nucleotide sequence ID" value="NZ_JBAKIA010000018.1"/>
</dbReference>
<dbReference type="PANTHER" id="PTHR43130">
    <property type="entry name" value="ARAC-FAMILY TRANSCRIPTIONAL REGULATOR"/>
    <property type="match status" value="1"/>
</dbReference>
<dbReference type="EC" id="4.2.1.-" evidence="2"/>
<dbReference type="InterPro" id="IPR002818">
    <property type="entry name" value="DJ-1/PfpI"/>
</dbReference>
<sequence length="222" mass="23399">MTLRFGILAFPNVQLLDFAAPYDAFAAVPDAEVLLVSQTTDTLRASTGLSFLPAVTFADCPQVDVLCVPGGAGVNALLGDEPTLAFIRDQAAAAQYVTSVCTGSLLLGAAGLLQGKRATSHWYARDFLKHYGATPVDERIVQDGNVITAGGVTSGIDFGLAVIQALKGQLEAETVQLSIEYAPKPPFNSGTPSEALPEVLSAAKKRLASSRLEREAFFAKLR</sequence>
<feature type="domain" description="DJ-1/PfpI" evidence="1">
    <location>
        <begin position="7"/>
        <end position="164"/>
    </location>
</feature>
<organism evidence="2 3">
    <name type="scientific">Roseibium algae</name>
    <dbReference type="NCBI Taxonomy" id="3123038"/>
    <lineage>
        <taxon>Bacteria</taxon>
        <taxon>Pseudomonadati</taxon>
        <taxon>Pseudomonadota</taxon>
        <taxon>Alphaproteobacteria</taxon>
        <taxon>Hyphomicrobiales</taxon>
        <taxon>Stappiaceae</taxon>
        <taxon>Roseibium</taxon>
    </lineage>
</organism>
<gene>
    <name evidence="2" type="ORF">V6575_19815</name>
</gene>
<name>A0ABU8TQ84_9HYPH</name>
<dbReference type="Gene3D" id="3.40.50.880">
    <property type="match status" value="1"/>
</dbReference>
<keyword evidence="3" id="KW-1185">Reference proteome</keyword>
<proteinExistence type="predicted"/>